<evidence type="ECO:0000313" key="1">
    <source>
        <dbReference type="EMBL" id="CAB4021605.1"/>
    </source>
</evidence>
<dbReference type="InterPro" id="IPR050951">
    <property type="entry name" value="Retrovirus_Pol_polyprotein"/>
</dbReference>
<proteinExistence type="predicted"/>
<accession>A0A7D9KXS4</accession>
<gene>
    <name evidence="1" type="ORF">PACLA_8A063476</name>
</gene>
<dbReference type="PANTHER" id="PTHR37984:SF5">
    <property type="entry name" value="PROTEIN NYNRIN-LIKE"/>
    <property type="match status" value="1"/>
</dbReference>
<name>A0A7D9KXS4_PARCT</name>
<comment type="caution">
    <text evidence="1">The sequence shown here is derived from an EMBL/GenBank/DDBJ whole genome shotgun (WGS) entry which is preliminary data.</text>
</comment>
<evidence type="ECO:0000313" key="2">
    <source>
        <dbReference type="Proteomes" id="UP001152795"/>
    </source>
</evidence>
<dbReference type="PANTHER" id="PTHR37984">
    <property type="entry name" value="PROTEIN CBG26694"/>
    <property type="match status" value="1"/>
</dbReference>
<reference evidence="1" key="1">
    <citation type="submission" date="2020-04" db="EMBL/GenBank/DDBJ databases">
        <authorList>
            <person name="Alioto T."/>
            <person name="Alioto T."/>
            <person name="Gomez Garrido J."/>
        </authorList>
    </citation>
    <scope>NUCLEOTIDE SEQUENCE</scope>
    <source>
        <strain evidence="1">A484AB</strain>
    </source>
</reference>
<dbReference type="GO" id="GO:0003676">
    <property type="term" value="F:nucleic acid binding"/>
    <property type="evidence" value="ECO:0007669"/>
    <property type="project" value="InterPro"/>
</dbReference>
<dbReference type="AlphaFoldDB" id="A0A7D9KXS4"/>
<protein>
    <submittedName>
        <fullName evidence="1">Transposon Tf2-9 poly</fullName>
    </submittedName>
</protein>
<organism evidence="1 2">
    <name type="scientific">Paramuricea clavata</name>
    <name type="common">Red gorgonian</name>
    <name type="synonym">Violescent sea-whip</name>
    <dbReference type="NCBI Taxonomy" id="317549"/>
    <lineage>
        <taxon>Eukaryota</taxon>
        <taxon>Metazoa</taxon>
        <taxon>Cnidaria</taxon>
        <taxon>Anthozoa</taxon>
        <taxon>Octocorallia</taxon>
        <taxon>Malacalcyonacea</taxon>
        <taxon>Plexauridae</taxon>
        <taxon>Paramuricea</taxon>
    </lineage>
</organism>
<dbReference type="InterPro" id="IPR036397">
    <property type="entry name" value="RNaseH_sf"/>
</dbReference>
<feature type="non-terminal residue" evidence="1">
    <location>
        <position position="119"/>
    </location>
</feature>
<dbReference type="OrthoDB" id="6104117at2759"/>
<dbReference type="EMBL" id="CACRXK020011519">
    <property type="protein sequence ID" value="CAB4021605.1"/>
    <property type="molecule type" value="Genomic_DNA"/>
</dbReference>
<keyword evidence="2" id="KW-1185">Reference proteome</keyword>
<dbReference type="Proteomes" id="UP001152795">
    <property type="component" value="Unassembled WGS sequence"/>
</dbReference>
<sequence>MQPLGKTLKAAKIEGRPWQQELNRFLLQYRTTPHSTTGVPPAELLFNRTAKGKLPVLQKRNIINCHRQARQNEELKKECNKKYADNKRNVKKSDIKVGDRVLVKQKQNKLTSQCNEVPY</sequence>
<dbReference type="Gene3D" id="3.30.420.10">
    <property type="entry name" value="Ribonuclease H-like superfamily/Ribonuclease H"/>
    <property type="match status" value="1"/>
</dbReference>